<keyword evidence="6 15" id="KW-0472">Membrane</keyword>
<dbReference type="PANTHER" id="PTHR45080:SF21">
    <property type="entry name" value="INACTIVE TYROSINE-PROTEIN KINASE 7"/>
    <property type="match status" value="1"/>
</dbReference>
<keyword evidence="20" id="KW-1185">Reference proteome</keyword>
<feature type="region of interest" description="Disordered" evidence="14">
    <location>
        <begin position="643"/>
        <end position="663"/>
    </location>
</feature>
<evidence type="ECO:0000256" key="11">
    <source>
        <dbReference type="PIRSR" id="PIRSR000615-1"/>
    </source>
</evidence>
<evidence type="ECO:0000256" key="3">
    <source>
        <dbReference type="ARBA" id="ARBA00022692"/>
    </source>
</evidence>
<dbReference type="FunFam" id="3.30.200.20:FF:000167">
    <property type="entry name" value="Putative inactive tyrosine-protein kinase 7"/>
    <property type="match status" value="1"/>
</dbReference>
<dbReference type="GO" id="GO:0046872">
    <property type="term" value="F:metal ion binding"/>
    <property type="evidence" value="ECO:0007669"/>
    <property type="project" value="UniProtKB-KW"/>
</dbReference>
<evidence type="ECO:0000256" key="15">
    <source>
        <dbReference type="SAM" id="Phobius"/>
    </source>
</evidence>
<evidence type="ECO:0000256" key="1">
    <source>
        <dbReference type="ARBA" id="ARBA00004479"/>
    </source>
</evidence>
<evidence type="ECO:0000256" key="4">
    <source>
        <dbReference type="ARBA" id="ARBA00022729"/>
    </source>
</evidence>
<evidence type="ECO:0000313" key="20">
    <source>
        <dbReference type="Proteomes" id="UP000694416"/>
    </source>
</evidence>
<dbReference type="GO" id="GO:0005886">
    <property type="term" value="C:plasma membrane"/>
    <property type="evidence" value="ECO:0007669"/>
    <property type="project" value="TreeGrafter"/>
</dbReference>
<dbReference type="InterPro" id="IPR013783">
    <property type="entry name" value="Ig-like_fold"/>
</dbReference>
<dbReference type="InterPro" id="IPR003598">
    <property type="entry name" value="Ig_sub2"/>
</dbReference>
<evidence type="ECO:0000256" key="9">
    <source>
        <dbReference type="ARBA" id="ARBA00023180"/>
    </source>
</evidence>
<dbReference type="FunFam" id="2.60.40.10:FF:000432">
    <property type="entry name" value="Protein tyrosine kinase 7 (inactive)"/>
    <property type="match status" value="1"/>
</dbReference>
<dbReference type="SUPFAM" id="SSF48726">
    <property type="entry name" value="Immunoglobulin"/>
    <property type="match status" value="6"/>
</dbReference>
<dbReference type="CDD" id="cd00096">
    <property type="entry name" value="Ig"/>
    <property type="match status" value="2"/>
</dbReference>
<dbReference type="GO" id="GO:0005524">
    <property type="term" value="F:ATP binding"/>
    <property type="evidence" value="ECO:0007669"/>
    <property type="project" value="UniProtKB-KW"/>
</dbReference>
<comment type="subcellular location">
    <subcellularLocation>
        <location evidence="1">Membrane</location>
        <topology evidence="1">Single-pass type I membrane protein</topology>
    </subcellularLocation>
</comment>
<feature type="region of interest" description="Disordered" evidence="14">
    <location>
        <begin position="920"/>
        <end position="940"/>
    </location>
</feature>
<dbReference type="Ensembl" id="ENSPTET00000024510.1">
    <property type="protein sequence ID" value="ENSPTEP00000016515.1"/>
    <property type="gene ID" value="ENSPTEG00000018084.1"/>
</dbReference>
<feature type="transmembrane region" description="Helical" evidence="15">
    <location>
        <begin position="575"/>
        <end position="596"/>
    </location>
</feature>
<dbReference type="GO" id="GO:0030424">
    <property type="term" value="C:axon"/>
    <property type="evidence" value="ECO:0007669"/>
    <property type="project" value="TreeGrafter"/>
</dbReference>
<feature type="domain" description="Ig-like" evidence="18">
    <location>
        <begin position="15"/>
        <end position="120"/>
    </location>
</feature>
<dbReference type="Pfam" id="PF07679">
    <property type="entry name" value="I-set"/>
    <property type="match status" value="1"/>
</dbReference>
<feature type="domain" description="Ig-like" evidence="18">
    <location>
        <begin position="446"/>
        <end position="550"/>
    </location>
</feature>
<keyword evidence="10" id="KW-0393">Immunoglobulin domain</keyword>
<feature type="chain" id="PRO_5034148528" evidence="16">
    <location>
        <begin position="31"/>
        <end position="940"/>
    </location>
</feature>
<feature type="domain" description="Ig-like" evidence="18">
    <location>
        <begin position="225"/>
        <end position="301"/>
    </location>
</feature>
<evidence type="ECO:0000256" key="6">
    <source>
        <dbReference type="ARBA" id="ARBA00023136"/>
    </source>
</evidence>
<evidence type="ECO:0000256" key="8">
    <source>
        <dbReference type="ARBA" id="ARBA00023170"/>
    </source>
</evidence>
<dbReference type="InterPro" id="IPR007110">
    <property type="entry name" value="Ig-like_dom"/>
</dbReference>
<evidence type="ECO:0000256" key="10">
    <source>
        <dbReference type="ARBA" id="ARBA00023319"/>
    </source>
</evidence>
<keyword evidence="13" id="KW-0460">Magnesium</keyword>
<dbReference type="FunFam" id="2.60.40.10:FF:000343">
    <property type="entry name" value="inactive tyrosine-protein kinase 7"/>
    <property type="match status" value="1"/>
</dbReference>
<dbReference type="InterPro" id="IPR001245">
    <property type="entry name" value="Ser-Thr/Tyr_kinase_cat_dom"/>
</dbReference>
<dbReference type="FunFam" id="1.10.510.10:FF:000200">
    <property type="entry name" value="inactive tyrosine-protein kinase 7"/>
    <property type="match status" value="1"/>
</dbReference>
<feature type="signal peptide" evidence="16">
    <location>
        <begin position="1"/>
        <end position="30"/>
    </location>
</feature>
<keyword evidence="3 15" id="KW-0812">Transmembrane</keyword>
<reference evidence="19" key="1">
    <citation type="submission" date="2025-08" db="UniProtKB">
        <authorList>
            <consortium name="Ensembl"/>
        </authorList>
    </citation>
    <scope>IDENTIFICATION</scope>
</reference>
<feature type="binding site" evidence="12">
    <location>
        <position position="700"/>
    </location>
    <ligand>
        <name>ATP</name>
        <dbReference type="ChEBI" id="CHEBI:30616"/>
    </ligand>
</feature>
<dbReference type="Gene3D" id="3.30.200.20">
    <property type="entry name" value="Phosphorylase Kinase, domain 1"/>
    <property type="match status" value="1"/>
</dbReference>
<dbReference type="Gene3D" id="1.10.510.10">
    <property type="entry name" value="Transferase(Phosphotransferase) domain 1"/>
    <property type="match status" value="1"/>
</dbReference>
<keyword evidence="9" id="KW-0325">Glycoprotein</keyword>
<dbReference type="CDD" id="cd05046">
    <property type="entry name" value="PTK_CCK4"/>
    <property type="match status" value="1"/>
</dbReference>
<dbReference type="GO" id="GO:0050808">
    <property type="term" value="P:synapse organization"/>
    <property type="evidence" value="ECO:0007669"/>
    <property type="project" value="TreeGrafter"/>
</dbReference>
<dbReference type="GO" id="GO:0007156">
    <property type="term" value="P:homophilic cell adhesion via plasma membrane adhesion molecules"/>
    <property type="evidence" value="ECO:0007669"/>
    <property type="project" value="TreeGrafter"/>
</dbReference>
<evidence type="ECO:0000259" key="17">
    <source>
        <dbReference type="PROSITE" id="PS50011"/>
    </source>
</evidence>
<dbReference type="GO" id="GO:0043025">
    <property type="term" value="C:neuronal cell body"/>
    <property type="evidence" value="ECO:0007669"/>
    <property type="project" value="TreeGrafter"/>
</dbReference>
<feature type="domain" description="Protein kinase" evidence="17">
    <location>
        <begin position="666"/>
        <end position="940"/>
    </location>
</feature>
<evidence type="ECO:0000256" key="12">
    <source>
        <dbReference type="PIRSR" id="PIRSR000615-2"/>
    </source>
</evidence>
<dbReference type="InterPro" id="IPR050958">
    <property type="entry name" value="Cell_Adh-Cytoskel_Orgn"/>
</dbReference>
<feature type="binding site" evidence="12">
    <location>
        <position position="804"/>
    </location>
    <ligand>
        <name>ATP</name>
        <dbReference type="ChEBI" id="CHEBI:30616"/>
    </ligand>
</feature>
<keyword evidence="12" id="KW-0067">ATP-binding</keyword>
<proteinExistence type="predicted"/>
<evidence type="ECO:0000256" key="2">
    <source>
        <dbReference type="ARBA" id="ARBA00022553"/>
    </source>
</evidence>
<keyword evidence="12" id="KW-0547">Nucleotide-binding</keyword>
<dbReference type="Pfam" id="PF07714">
    <property type="entry name" value="PK_Tyr_Ser-Thr"/>
    <property type="match status" value="1"/>
</dbReference>
<dbReference type="FunFam" id="2.60.40.10:FF:000390">
    <property type="entry name" value="Protein tyrosine kinase 7 (inactive)"/>
    <property type="match status" value="1"/>
</dbReference>
<dbReference type="InterPro" id="IPR036179">
    <property type="entry name" value="Ig-like_dom_sf"/>
</dbReference>
<dbReference type="Gene3D" id="2.60.40.10">
    <property type="entry name" value="Immunoglobulins"/>
    <property type="match status" value="6"/>
</dbReference>
<dbReference type="PROSITE" id="PS50011">
    <property type="entry name" value="PROTEIN_KINASE_DOM"/>
    <property type="match status" value="1"/>
</dbReference>
<feature type="domain" description="Ig-like" evidence="18">
    <location>
        <begin position="128"/>
        <end position="218"/>
    </location>
</feature>
<dbReference type="Proteomes" id="UP000694416">
    <property type="component" value="Unplaced"/>
</dbReference>
<feature type="binding site" evidence="13">
    <location>
        <position position="805"/>
    </location>
    <ligand>
        <name>Mg(2+)</name>
        <dbReference type="ChEBI" id="CHEBI:18420"/>
    </ligand>
</feature>
<keyword evidence="4 16" id="KW-0732">Signal</keyword>
<feature type="region of interest" description="Disordered" evidence="14">
    <location>
        <begin position="606"/>
        <end position="629"/>
    </location>
</feature>
<feature type="active site" description="Proton acceptor" evidence="11">
    <location>
        <position position="800"/>
    </location>
</feature>
<dbReference type="PANTHER" id="PTHR45080">
    <property type="entry name" value="CONTACTIN 5"/>
    <property type="match status" value="1"/>
</dbReference>
<dbReference type="Pfam" id="PF13927">
    <property type="entry name" value="Ig_3"/>
    <property type="match status" value="4"/>
</dbReference>
<dbReference type="AlphaFoldDB" id="A0A8C9H8W2"/>
<organism evidence="19 20">
    <name type="scientific">Piliocolobus tephrosceles</name>
    <name type="common">Ugandan red Colobus</name>
    <dbReference type="NCBI Taxonomy" id="591936"/>
    <lineage>
        <taxon>Eukaryota</taxon>
        <taxon>Metazoa</taxon>
        <taxon>Chordata</taxon>
        <taxon>Craniata</taxon>
        <taxon>Vertebrata</taxon>
        <taxon>Euteleostomi</taxon>
        <taxon>Mammalia</taxon>
        <taxon>Eutheria</taxon>
        <taxon>Euarchontoglires</taxon>
        <taxon>Primates</taxon>
        <taxon>Haplorrhini</taxon>
        <taxon>Catarrhini</taxon>
        <taxon>Cercopithecidae</taxon>
        <taxon>Colobinae</taxon>
        <taxon>Piliocolobus</taxon>
    </lineage>
</organism>
<evidence type="ECO:0000313" key="19">
    <source>
        <dbReference type="Ensembl" id="ENSPTEP00000016515.1"/>
    </source>
</evidence>
<dbReference type="InterPro" id="IPR003599">
    <property type="entry name" value="Ig_sub"/>
</dbReference>
<evidence type="ECO:0000256" key="5">
    <source>
        <dbReference type="ARBA" id="ARBA00022989"/>
    </source>
</evidence>
<feature type="binding site" evidence="12">
    <location>
        <begin position="746"/>
        <end position="752"/>
    </location>
    <ligand>
        <name>ATP</name>
        <dbReference type="ChEBI" id="CHEBI:30616"/>
    </ligand>
</feature>
<feature type="domain" description="Ig-like" evidence="18">
    <location>
        <begin position="309"/>
        <end position="407"/>
    </location>
</feature>
<keyword evidence="5 15" id="KW-1133">Transmembrane helix</keyword>
<dbReference type="GO" id="GO:0008046">
    <property type="term" value="F:axon guidance receptor activity"/>
    <property type="evidence" value="ECO:0007669"/>
    <property type="project" value="TreeGrafter"/>
</dbReference>
<dbReference type="FunFam" id="2.60.40.10:FF:000402">
    <property type="entry name" value="Protein tyrosine kinase 7 (inactive)"/>
    <property type="match status" value="1"/>
</dbReference>
<dbReference type="PROSITE" id="PS50835">
    <property type="entry name" value="IG_LIKE"/>
    <property type="match status" value="5"/>
</dbReference>
<dbReference type="PIRSF" id="PIRSF000615">
    <property type="entry name" value="TyrPK_CSF1-R"/>
    <property type="match status" value="1"/>
</dbReference>
<dbReference type="InterPro" id="IPR011009">
    <property type="entry name" value="Kinase-like_dom_sf"/>
</dbReference>
<name>A0A8C9H8W2_9PRIM</name>
<evidence type="ECO:0000256" key="16">
    <source>
        <dbReference type="SAM" id="SignalP"/>
    </source>
</evidence>
<keyword evidence="7" id="KW-1015">Disulfide bond</keyword>
<sequence>MGATRGSPARPRRLPLLSVLLLPLLGGTQAAIVFIKQPSSQDALQGRRALLRCEVEAPGLVHVYWLLDGAPVQDTERRFTQGSSLSFAAVDRLQDSGTFQCVARDDVTGEEARSANASFNIKWIEAGPVVLKHPASEAEIQPQTQVTLRCHIDGHPRPTYQWFRDGTPLSDGQSNNTVSSKERNLMLRPAGPEHSGLYSCCAHNAFGQACSSQNFTLSIADESFARVVLAPQDVIVARNEEAMFHCQFSAQPPPSLQWLFEDETPVTNRSRPPHLRRATVFANGSLLLTQVRPRNAGVYRCIGQGQRGPPVILEATLHLAEIEDMPLFEPRVFTAGSEERVTCLPPKGLPEPSVWWEHAGVRLPTHGRVYQKGHELVLTSIAESDAGVYTCHAANLAGQQRQDVNITVANGSSLPEWVTDNAGTLHFARVTRDDAGNYTCIASNGPQGQIRAHVQLTVAVFITFKVEPERTTVYQGHTALLQCEAQGDPKPLIQWKGKDRILDPTKLGPRMHIFQNGSLVIHDVAPEDSGRYTCIAGNSCNIKHTEAPLYVVDKPVPEESEGPGSPPPYKMIQTIGLSVGAAVAYIIAVLGLMFYCKKRCKAKRLQKQPEGEEPEMECLNGGPLQNGQPSAEIQEEVALTSLGSGPAATNKRHSTSDKMHFPRSSLQPITTLGKSEFGEVFLAKAQGLEEGVAETLVLVKSLQSKDEQQQLDFRRELEMFGKLNHANVVRLLGLCREAEPHYMVLEYVDLGDLKQFLRISKSKDEKLKSQPLSTKQKVALCTQVALGMEHLSNNRFVHKDLAARNCLVSAQRQVKVSALGLSKDVYNSEYYHFRQAWVPLRWMSPEAILEGDFSTKSDVWAFGVLMWEVFTHGEMPHGGQADDEVLADLQAGKARLPQPEGCPSKLYRLMQRCWALSPKDRPSFSEIASTLGDSPVDSKP</sequence>
<evidence type="ECO:0000259" key="18">
    <source>
        <dbReference type="PROSITE" id="PS50835"/>
    </source>
</evidence>
<dbReference type="SMART" id="SM00409">
    <property type="entry name" value="IG"/>
    <property type="match status" value="6"/>
</dbReference>
<keyword evidence="2" id="KW-0597">Phosphoprotein</keyword>
<dbReference type="InterPro" id="IPR008266">
    <property type="entry name" value="Tyr_kinase_AS"/>
</dbReference>
<evidence type="ECO:0000256" key="7">
    <source>
        <dbReference type="ARBA" id="ARBA00023157"/>
    </source>
</evidence>
<dbReference type="InterPro" id="IPR000719">
    <property type="entry name" value="Prot_kinase_dom"/>
</dbReference>
<dbReference type="InterPro" id="IPR013098">
    <property type="entry name" value="Ig_I-set"/>
</dbReference>
<accession>A0A8C9H8W2</accession>
<evidence type="ECO:0000256" key="14">
    <source>
        <dbReference type="SAM" id="MobiDB-lite"/>
    </source>
</evidence>
<keyword evidence="8" id="KW-0675">Receptor</keyword>
<dbReference type="SMART" id="SM00408">
    <property type="entry name" value="IGc2"/>
    <property type="match status" value="6"/>
</dbReference>
<keyword evidence="13" id="KW-0479">Metal-binding</keyword>
<dbReference type="GO" id="GO:0004672">
    <property type="term" value="F:protein kinase activity"/>
    <property type="evidence" value="ECO:0007669"/>
    <property type="project" value="InterPro"/>
</dbReference>
<dbReference type="FunFam" id="2.60.40.10:FF:000395">
    <property type="entry name" value="Protein tyrosine kinase 7 (inactive)"/>
    <property type="match status" value="1"/>
</dbReference>
<dbReference type="SUPFAM" id="SSF56112">
    <property type="entry name" value="Protein kinase-like (PK-like)"/>
    <property type="match status" value="1"/>
</dbReference>
<protein>
    <submittedName>
        <fullName evidence="19">Protein tyrosine kinase 7 (inactive)</fullName>
    </submittedName>
</protein>
<dbReference type="PRINTS" id="PR00109">
    <property type="entry name" value="TYRKINASE"/>
</dbReference>
<dbReference type="CDD" id="cd05760">
    <property type="entry name" value="Ig2_PTK7"/>
    <property type="match status" value="1"/>
</dbReference>
<dbReference type="PROSITE" id="PS00109">
    <property type="entry name" value="PROTEIN_KINASE_TYR"/>
    <property type="match status" value="1"/>
</dbReference>
<gene>
    <name evidence="19" type="primary">PTK7</name>
</gene>
<evidence type="ECO:0000256" key="13">
    <source>
        <dbReference type="PIRSR" id="PIRSR000615-3"/>
    </source>
</evidence>
<reference evidence="19" key="2">
    <citation type="submission" date="2025-09" db="UniProtKB">
        <authorList>
            <consortium name="Ensembl"/>
        </authorList>
    </citation>
    <scope>IDENTIFICATION</scope>
</reference>